<dbReference type="Gramene" id="LPERR01G06810.1">
    <property type="protein sequence ID" value="LPERR01G06810.1"/>
    <property type="gene ID" value="LPERR01G06810"/>
</dbReference>
<keyword evidence="3" id="KW-1185">Reference proteome</keyword>
<protein>
    <submittedName>
        <fullName evidence="2">Uncharacterized protein</fullName>
    </submittedName>
</protein>
<reference evidence="2 3" key="1">
    <citation type="submission" date="2012-08" db="EMBL/GenBank/DDBJ databases">
        <title>Oryza genome evolution.</title>
        <authorList>
            <person name="Wing R.A."/>
        </authorList>
    </citation>
    <scope>NUCLEOTIDE SEQUENCE</scope>
</reference>
<reference evidence="3" key="2">
    <citation type="submission" date="2013-12" db="EMBL/GenBank/DDBJ databases">
        <authorList>
            <person name="Yu Y."/>
            <person name="Lee S."/>
            <person name="de Baynast K."/>
            <person name="Wissotski M."/>
            <person name="Liu L."/>
            <person name="Talag J."/>
            <person name="Goicoechea J."/>
            <person name="Angelova A."/>
            <person name="Jetty R."/>
            <person name="Kudrna D."/>
            <person name="Golser W."/>
            <person name="Rivera L."/>
            <person name="Zhang J."/>
            <person name="Wing R."/>
        </authorList>
    </citation>
    <scope>NUCLEOTIDE SEQUENCE</scope>
</reference>
<name>A0A0D9UY91_9ORYZ</name>
<feature type="region of interest" description="Disordered" evidence="1">
    <location>
        <begin position="89"/>
        <end position="139"/>
    </location>
</feature>
<evidence type="ECO:0000313" key="2">
    <source>
        <dbReference type="EnsemblPlants" id="LPERR01G06810.1"/>
    </source>
</evidence>
<dbReference type="AlphaFoldDB" id="A0A0D9UY91"/>
<organism evidence="2 3">
    <name type="scientific">Leersia perrieri</name>
    <dbReference type="NCBI Taxonomy" id="77586"/>
    <lineage>
        <taxon>Eukaryota</taxon>
        <taxon>Viridiplantae</taxon>
        <taxon>Streptophyta</taxon>
        <taxon>Embryophyta</taxon>
        <taxon>Tracheophyta</taxon>
        <taxon>Spermatophyta</taxon>
        <taxon>Magnoliopsida</taxon>
        <taxon>Liliopsida</taxon>
        <taxon>Poales</taxon>
        <taxon>Poaceae</taxon>
        <taxon>BOP clade</taxon>
        <taxon>Oryzoideae</taxon>
        <taxon>Oryzeae</taxon>
        <taxon>Oryzinae</taxon>
        <taxon>Leersia</taxon>
    </lineage>
</organism>
<dbReference type="EnsemblPlants" id="LPERR01G06810.1">
    <property type="protein sequence ID" value="LPERR01G06810.1"/>
    <property type="gene ID" value="LPERR01G06810"/>
</dbReference>
<dbReference type="Proteomes" id="UP000032180">
    <property type="component" value="Chromosome 1"/>
</dbReference>
<dbReference type="HOGENOM" id="CLU_1491122_0_0_1"/>
<evidence type="ECO:0000313" key="3">
    <source>
        <dbReference type="Proteomes" id="UP000032180"/>
    </source>
</evidence>
<sequence length="181" mass="20233">MDISGAVNVEMHKIFKFNRMRRRCCCNYVPASGKRTGSFRDGMDAFDVQESTPLPSAECRLGDCRMCPRVQLQTGIRVMPFGPRRGWRFSLGDQPRRRRETDRDWSFAAGSSLPFSGASARLEEGGEGRRKKGSNCVGPAQITGEQRRWLLRSWTPTTDQLTESDGSSARGPVAAMYFAGE</sequence>
<proteinExistence type="predicted"/>
<reference evidence="2" key="3">
    <citation type="submission" date="2015-04" db="UniProtKB">
        <authorList>
            <consortium name="EnsemblPlants"/>
        </authorList>
    </citation>
    <scope>IDENTIFICATION</scope>
</reference>
<accession>A0A0D9UY91</accession>
<evidence type="ECO:0000256" key="1">
    <source>
        <dbReference type="SAM" id="MobiDB-lite"/>
    </source>
</evidence>